<evidence type="ECO:0000256" key="1">
    <source>
        <dbReference type="SAM" id="MobiDB-lite"/>
    </source>
</evidence>
<protein>
    <submittedName>
        <fullName evidence="2">Uncharacterized protein</fullName>
    </submittedName>
</protein>
<dbReference type="Pfam" id="PF10195">
    <property type="entry name" value="Phospho_p8"/>
    <property type="match status" value="1"/>
</dbReference>
<comment type="caution">
    <text evidence="2">The sequence shown here is derived from an EMBL/GenBank/DDBJ whole genome shotgun (WGS) entry which is preliminary data.</text>
</comment>
<sequence length="68" mass="7616">MSSSEELAAEFEKGEKEITTQAGKRNKTEQVEHKRMHSKGDARKVVNYCASGEEKRKEDMKASSGKQA</sequence>
<feature type="compositionally biased region" description="Basic and acidic residues" evidence="1">
    <location>
        <begin position="52"/>
        <end position="61"/>
    </location>
</feature>
<feature type="compositionally biased region" description="Basic and acidic residues" evidence="1">
    <location>
        <begin position="26"/>
        <end position="44"/>
    </location>
</feature>
<keyword evidence="3" id="KW-1185">Reference proteome</keyword>
<evidence type="ECO:0000313" key="2">
    <source>
        <dbReference type="EMBL" id="MFH4976325.1"/>
    </source>
</evidence>
<proteinExistence type="predicted"/>
<accession>A0ABD6E8C0</accession>
<reference evidence="2 3" key="1">
    <citation type="submission" date="2024-08" db="EMBL/GenBank/DDBJ databases">
        <title>Gnathostoma spinigerum genome.</title>
        <authorList>
            <person name="Gonzalez-Bertolin B."/>
            <person name="Monzon S."/>
            <person name="Zaballos A."/>
            <person name="Jimenez P."/>
            <person name="Dekumyoy P."/>
            <person name="Varona S."/>
            <person name="Cuesta I."/>
            <person name="Sumanam S."/>
            <person name="Adisakwattana P."/>
            <person name="Gasser R.B."/>
            <person name="Hernandez-Gonzalez A."/>
            <person name="Young N.D."/>
            <person name="Perteguer M.J."/>
        </authorList>
    </citation>
    <scope>NUCLEOTIDE SEQUENCE [LARGE SCALE GENOMIC DNA]</scope>
    <source>
        <strain evidence="2">AL3</strain>
        <tissue evidence="2">Liver</tissue>
    </source>
</reference>
<name>A0ABD6E8C0_9BILA</name>
<dbReference type="Proteomes" id="UP001608902">
    <property type="component" value="Unassembled WGS sequence"/>
</dbReference>
<feature type="region of interest" description="Disordered" evidence="1">
    <location>
        <begin position="1"/>
        <end position="68"/>
    </location>
</feature>
<gene>
    <name evidence="2" type="ORF">AB6A40_003034</name>
</gene>
<evidence type="ECO:0000313" key="3">
    <source>
        <dbReference type="Proteomes" id="UP001608902"/>
    </source>
</evidence>
<dbReference type="EMBL" id="JBGFUD010001464">
    <property type="protein sequence ID" value="MFH4976325.1"/>
    <property type="molecule type" value="Genomic_DNA"/>
</dbReference>
<dbReference type="AlphaFoldDB" id="A0ABD6E8C0"/>
<organism evidence="2 3">
    <name type="scientific">Gnathostoma spinigerum</name>
    <dbReference type="NCBI Taxonomy" id="75299"/>
    <lineage>
        <taxon>Eukaryota</taxon>
        <taxon>Metazoa</taxon>
        <taxon>Ecdysozoa</taxon>
        <taxon>Nematoda</taxon>
        <taxon>Chromadorea</taxon>
        <taxon>Rhabditida</taxon>
        <taxon>Spirurina</taxon>
        <taxon>Gnathostomatomorpha</taxon>
        <taxon>Gnathostomatoidea</taxon>
        <taxon>Gnathostomatidae</taxon>
        <taxon>Gnathostoma</taxon>
    </lineage>
</organism>
<dbReference type="InterPro" id="IPR018792">
    <property type="entry name" value="NUPR1-like"/>
</dbReference>